<protein>
    <submittedName>
        <fullName evidence="2">Uncharacterized protein</fullName>
    </submittedName>
</protein>
<organism evidence="2">
    <name type="scientific">Podoviridae sp. ctJDl18</name>
    <dbReference type="NCBI Taxonomy" id="2825242"/>
    <lineage>
        <taxon>Viruses</taxon>
        <taxon>Duplodnaviria</taxon>
        <taxon>Heunggongvirae</taxon>
        <taxon>Uroviricota</taxon>
        <taxon>Caudoviricetes</taxon>
    </lineage>
</organism>
<name>A0A8S5V0K8_9CAUD</name>
<feature type="transmembrane region" description="Helical" evidence="1">
    <location>
        <begin position="6"/>
        <end position="26"/>
    </location>
</feature>
<proteinExistence type="predicted"/>
<keyword evidence="1" id="KW-1133">Transmembrane helix</keyword>
<dbReference type="EMBL" id="BK016178">
    <property type="protein sequence ID" value="DAG00245.1"/>
    <property type="molecule type" value="Genomic_DNA"/>
</dbReference>
<keyword evidence="1" id="KW-0812">Transmembrane</keyword>
<evidence type="ECO:0000313" key="2">
    <source>
        <dbReference type="EMBL" id="DAG00245.1"/>
    </source>
</evidence>
<evidence type="ECO:0000256" key="1">
    <source>
        <dbReference type="SAM" id="Phobius"/>
    </source>
</evidence>
<reference evidence="2" key="1">
    <citation type="journal article" date="2021" name="Proc. Natl. Acad. Sci. U.S.A.">
        <title>A Catalog of Tens of Thousands of Viruses from Human Metagenomes Reveals Hidden Associations with Chronic Diseases.</title>
        <authorList>
            <person name="Tisza M.J."/>
            <person name="Buck C.B."/>
        </authorList>
    </citation>
    <scope>NUCLEOTIDE SEQUENCE</scope>
    <source>
        <strain evidence="2">CtJDl18</strain>
    </source>
</reference>
<accession>A0A8S5V0K8</accession>
<keyword evidence="1" id="KW-0472">Membrane</keyword>
<sequence>MGTLIILAMVGIPCVAFLIFCATSNGKNWLRQNNML</sequence>